<evidence type="ECO:0000313" key="9">
    <source>
        <dbReference type="EMBL" id="KAH6656508.1"/>
    </source>
</evidence>
<feature type="transmembrane region" description="Helical" evidence="7">
    <location>
        <begin position="325"/>
        <end position="345"/>
    </location>
</feature>
<feature type="transmembrane region" description="Helical" evidence="7">
    <location>
        <begin position="372"/>
        <end position="391"/>
    </location>
</feature>
<dbReference type="OrthoDB" id="10062876at2759"/>
<accession>A0A9P8ZZS3</accession>
<keyword evidence="6 7" id="KW-0472">Membrane</keyword>
<dbReference type="InterPro" id="IPR050524">
    <property type="entry name" value="APC_YAT"/>
</dbReference>
<evidence type="ECO:0000256" key="1">
    <source>
        <dbReference type="ARBA" id="ARBA00004141"/>
    </source>
</evidence>
<dbReference type="Gene3D" id="1.20.1740.10">
    <property type="entry name" value="Amino acid/polyamine transporter I"/>
    <property type="match status" value="1"/>
</dbReference>
<feature type="domain" description="Amino acid permease/ SLC12A" evidence="8">
    <location>
        <begin position="39"/>
        <end position="506"/>
    </location>
</feature>
<evidence type="ECO:0000256" key="5">
    <source>
        <dbReference type="ARBA" id="ARBA00022989"/>
    </source>
</evidence>
<dbReference type="RefSeq" id="XP_045960742.1">
    <property type="nucleotide sequence ID" value="XM_046097647.1"/>
</dbReference>
<gene>
    <name evidence="9" type="ORF">BKA67DRAFT_514480</name>
</gene>
<dbReference type="PIRSF" id="PIRSF006060">
    <property type="entry name" value="AA_transporter"/>
    <property type="match status" value="1"/>
</dbReference>
<reference evidence="9" key="1">
    <citation type="journal article" date="2021" name="Nat. Commun.">
        <title>Genetic determinants of endophytism in the Arabidopsis root mycobiome.</title>
        <authorList>
            <person name="Mesny F."/>
            <person name="Miyauchi S."/>
            <person name="Thiergart T."/>
            <person name="Pickel B."/>
            <person name="Atanasova L."/>
            <person name="Karlsson M."/>
            <person name="Huettel B."/>
            <person name="Barry K.W."/>
            <person name="Haridas S."/>
            <person name="Chen C."/>
            <person name="Bauer D."/>
            <person name="Andreopoulos W."/>
            <person name="Pangilinan J."/>
            <person name="LaButti K."/>
            <person name="Riley R."/>
            <person name="Lipzen A."/>
            <person name="Clum A."/>
            <person name="Drula E."/>
            <person name="Henrissat B."/>
            <person name="Kohler A."/>
            <person name="Grigoriev I.V."/>
            <person name="Martin F.M."/>
            <person name="Hacquard S."/>
        </authorList>
    </citation>
    <scope>NUCLEOTIDE SEQUENCE</scope>
    <source>
        <strain evidence="9">MPI-SDFR-AT-0073</strain>
    </source>
</reference>
<evidence type="ECO:0000256" key="3">
    <source>
        <dbReference type="ARBA" id="ARBA00022692"/>
    </source>
</evidence>
<dbReference type="Pfam" id="PF00324">
    <property type="entry name" value="AA_permease"/>
    <property type="match status" value="1"/>
</dbReference>
<dbReference type="GO" id="GO:0016020">
    <property type="term" value="C:membrane"/>
    <property type="evidence" value="ECO:0007669"/>
    <property type="project" value="UniProtKB-SubCell"/>
</dbReference>
<sequence length="555" mass="60913">MGKALDRNDTRGTLHSVHAGDVAGESDDQLKRHLGNRQIQLIAVGGSIGTATFVSISNGLIAGGPGSLFLAYTIYSCVMGLVNNSMAEMAVFQPVTGAFIRMAGKWVDESLGFMAGWNFFIYEALLIPFEISALNLVLSFWRDDIPVAAVVAVCILLYIAINVFAVEWYGEAEFWLSTGKILLLAIVFCFTFVTMVGGNPKHDVYGFRYWKSPGSFAEHITTGNLGRFEGFLGAMWSAAFTVVGPEYVAMVAGETKLPRRYLKNAFKTAYVRFALFFIGSALCVGIVIPYNDKTLVSILSGSSEGAGTAAASPYVIAMNNLGIGILPHITNALLVTSIFSAGNAYTYCGTRSLYGLALDGQAPKFLRKTTKAGVPIFCLAFTMVFPCLAFLNLSSSASEVLSWFINLITAAQIIDYIVICIAYIFFYRACEAQGLDRKSLPYYGAFQPYCAWIGLVFMTAVVCTYGYSVFLPGKWSIKTFFTYYTMVLVAPILYFGWKITHKTKFVKPEEADLEWVAPGITAYEAAYTEEAPGFWTEIMQIFGLRKNKVTEILSH</sequence>
<dbReference type="FunFam" id="1.20.1740.10:FF:000006">
    <property type="entry name" value="General amino acid permease"/>
    <property type="match status" value="1"/>
</dbReference>
<dbReference type="PANTHER" id="PTHR43341">
    <property type="entry name" value="AMINO ACID PERMEASE"/>
    <property type="match status" value="1"/>
</dbReference>
<name>A0A9P8ZZS3_9PEZI</name>
<comment type="caution">
    <text evidence="9">The sequence shown here is derived from an EMBL/GenBank/DDBJ whole genome shotgun (WGS) entry which is preliminary data.</text>
</comment>
<keyword evidence="4" id="KW-0029">Amino-acid transport</keyword>
<feature type="transmembrane region" description="Helical" evidence="7">
    <location>
        <begin position="403"/>
        <end position="427"/>
    </location>
</feature>
<keyword evidence="3 7" id="KW-0812">Transmembrane</keyword>
<feature type="transmembrane region" description="Helical" evidence="7">
    <location>
        <begin position="41"/>
        <end position="63"/>
    </location>
</feature>
<keyword evidence="5 7" id="KW-1133">Transmembrane helix</keyword>
<keyword evidence="2" id="KW-0813">Transport</keyword>
<dbReference type="PANTHER" id="PTHR43341:SF6">
    <property type="entry name" value="AMINO ACID TRANSPORTER (EUROFUNG)"/>
    <property type="match status" value="1"/>
</dbReference>
<evidence type="ECO:0000256" key="2">
    <source>
        <dbReference type="ARBA" id="ARBA00022448"/>
    </source>
</evidence>
<feature type="transmembrane region" description="Helical" evidence="7">
    <location>
        <begin position="119"/>
        <end position="141"/>
    </location>
</feature>
<evidence type="ECO:0000256" key="4">
    <source>
        <dbReference type="ARBA" id="ARBA00022970"/>
    </source>
</evidence>
<feature type="transmembrane region" description="Helical" evidence="7">
    <location>
        <begin position="480"/>
        <end position="497"/>
    </location>
</feature>
<feature type="transmembrane region" description="Helical" evidence="7">
    <location>
        <begin position="448"/>
        <end position="468"/>
    </location>
</feature>
<dbReference type="InterPro" id="IPR004841">
    <property type="entry name" value="AA-permease/SLC12A_dom"/>
</dbReference>
<evidence type="ECO:0000313" key="10">
    <source>
        <dbReference type="Proteomes" id="UP000758603"/>
    </source>
</evidence>
<dbReference type="GeneID" id="70126539"/>
<evidence type="ECO:0000256" key="7">
    <source>
        <dbReference type="SAM" id="Phobius"/>
    </source>
</evidence>
<dbReference type="AlphaFoldDB" id="A0A9P8ZZS3"/>
<feature type="transmembrane region" description="Helical" evidence="7">
    <location>
        <begin position="270"/>
        <end position="290"/>
    </location>
</feature>
<comment type="subcellular location">
    <subcellularLocation>
        <location evidence="1">Membrane</location>
        <topology evidence="1">Multi-pass membrane protein</topology>
    </subcellularLocation>
</comment>
<proteinExistence type="predicted"/>
<keyword evidence="10" id="KW-1185">Reference proteome</keyword>
<dbReference type="EMBL" id="JAGPXC010000002">
    <property type="protein sequence ID" value="KAH6656508.1"/>
    <property type="molecule type" value="Genomic_DNA"/>
</dbReference>
<feature type="transmembrane region" description="Helical" evidence="7">
    <location>
        <begin position="181"/>
        <end position="198"/>
    </location>
</feature>
<evidence type="ECO:0000259" key="8">
    <source>
        <dbReference type="Pfam" id="PF00324"/>
    </source>
</evidence>
<feature type="transmembrane region" description="Helical" evidence="7">
    <location>
        <begin position="147"/>
        <end position="169"/>
    </location>
</feature>
<dbReference type="GO" id="GO:0015171">
    <property type="term" value="F:amino acid transmembrane transporter activity"/>
    <property type="evidence" value="ECO:0007669"/>
    <property type="project" value="TreeGrafter"/>
</dbReference>
<organism evidence="9 10">
    <name type="scientific">Truncatella angustata</name>
    <dbReference type="NCBI Taxonomy" id="152316"/>
    <lineage>
        <taxon>Eukaryota</taxon>
        <taxon>Fungi</taxon>
        <taxon>Dikarya</taxon>
        <taxon>Ascomycota</taxon>
        <taxon>Pezizomycotina</taxon>
        <taxon>Sordariomycetes</taxon>
        <taxon>Xylariomycetidae</taxon>
        <taxon>Amphisphaeriales</taxon>
        <taxon>Sporocadaceae</taxon>
        <taxon>Truncatella</taxon>
    </lineage>
</organism>
<dbReference type="Proteomes" id="UP000758603">
    <property type="component" value="Unassembled WGS sequence"/>
</dbReference>
<evidence type="ECO:0000256" key="6">
    <source>
        <dbReference type="ARBA" id="ARBA00023136"/>
    </source>
</evidence>
<protein>
    <submittedName>
        <fullName evidence="9">Amino acid permease/ SLC12A domain-containing protein</fullName>
    </submittedName>
</protein>